<dbReference type="Pfam" id="PF06507">
    <property type="entry name" value="ARF_AD"/>
    <property type="match status" value="1"/>
</dbReference>
<dbReference type="SUPFAM" id="SSF54277">
    <property type="entry name" value="CAD &amp; PB1 domains"/>
    <property type="match status" value="1"/>
</dbReference>
<evidence type="ECO:0000256" key="8">
    <source>
        <dbReference type="ARBA" id="ARBA00023294"/>
    </source>
</evidence>
<dbReference type="InterPro" id="IPR003340">
    <property type="entry name" value="B3_DNA-bd"/>
</dbReference>
<evidence type="ECO:0000259" key="11">
    <source>
        <dbReference type="PROSITE" id="PS50863"/>
    </source>
</evidence>
<dbReference type="OMA" id="YWKGSEW"/>
<proteinExistence type="inferred from homology"/>
<comment type="function">
    <text evidence="9">Auxin response factors (ARFs) are transcriptional factors that bind specifically to the DNA sequence 5'-TGTCTC-3' found in the auxin-responsive promoter elements (AuxREs). Could act as transcriptional activator or repressor. Formation of heterodimers with Aux/IAA proteins may alter their ability to modulate early auxin response genes expression.</text>
</comment>
<dbReference type="Pfam" id="PF02362">
    <property type="entry name" value="B3"/>
    <property type="match status" value="1"/>
</dbReference>
<dbReference type="eggNOG" id="ENOG502QTME">
    <property type="taxonomic scope" value="Eukaryota"/>
</dbReference>
<keyword evidence="8 10" id="KW-0927">Auxin signaling pathway</keyword>
<evidence type="ECO:0000256" key="6">
    <source>
        <dbReference type="ARBA" id="ARBA00023163"/>
    </source>
</evidence>
<keyword evidence="6 10" id="KW-0804">Transcription</keyword>
<keyword evidence="5 10" id="KW-0238">DNA-binding</keyword>
<organism evidence="13 14">
    <name type="scientific">Eutrema salsugineum</name>
    <name type="common">Saltwater cress</name>
    <name type="synonym">Sisymbrium salsugineum</name>
    <dbReference type="NCBI Taxonomy" id="72664"/>
    <lineage>
        <taxon>Eukaryota</taxon>
        <taxon>Viridiplantae</taxon>
        <taxon>Streptophyta</taxon>
        <taxon>Embryophyta</taxon>
        <taxon>Tracheophyta</taxon>
        <taxon>Spermatophyta</taxon>
        <taxon>Magnoliopsida</taxon>
        <taxon>eudicotyledons</taxon>
        <taxon>Gunneridae</taxon>
        <taxon>Pentapetalae</taxon>
        <taxon>rosids</taxon>
        <taxon>malvids</taxon>
        <taxon>Brassicales</taxon>
        <taxon>Brassicaceae</taxon>
        <taxon>Eutremeae</taxon>
        <taxon>Eutrema</taxon>
    </lineage>
</organism>
<evidence type="ECO:0000313" key="14">
    <source>
        <dbReference type="Proteomes" id="UP000030689"/>
    </source>
</evidence>
<keyword evidence="7 10" id="KW-0539">Nucleus</keyword>
<dbReference type="InterPro" id="IPR033389">
    <property type="entry name" value="AUX/IAA_dom"/>
</dbReference>
<evidence type="ECO:0000256" key="2">
    <source>
        <dbReference type="ARBA" id="ARBA00007853"/>
    </source>
</evidence>
<dbReference type="PROSITE" id="PS50863">
    <property type="entry name" value="B3"/>
    <property type="match status" value="1"/>
</dbReference>
<comment type="similarity">
    <text evidence="2 10">Belongs to the ARF family.</text>
</comment>
<evidence type="ECO:0000256" key="10">
    <source>
        <dbReference type="RuleBase" id="RU004561"/>
    </source>
</evidence>
<dbReference type="PANTHER" id="PTHR31384:SF164">
    <property type="entry name" value="AUXIN RESPONSE FACTOR 12-RELATED"/>
    <property type="match status" value="1"/>
</dbReference>
<dbReference type="AlphaFoldDB" id="V4L3X3"/>
<dbReference type="STRING" id="72664.V4L3X3"/>
<name>V4L3X3_EUTSA</name>
<protein>
    <recommendedName>
        <fullName evidence="10">Auxin response factor</fullName>
    </recommendedName>
</protein>
<dbReference type="InterPro" id="IPR053793">
    <property type="entry name" value="PB1-like"/>
</dbReference>
<feature type="domain" description="TF-B3" evidence="11">
    <location>
        <begin position="121"/>
        <end position="223"/>
    </location>
</feature>
<evidence type="ECO:0000256" key="4">
    <source>
        <dbReference type="ARBA" id="ARBA00023015"/>
    </source>
</evidence>
<sequence>MANNQVMDAEYEFPVESYLYDELWKLSAGPLFDLPKFGEKVYYFPQGHIEHVEAHTKDELSQLRPIFDIPSKIGCNVMDIQLKVENETDEIFAKIALLPDTAEVEIPISNVNHERRKVSSFIKVLTASDTSTHGGLSVIKRHAVECLPPLDMSQPTPSQEIVAKDLHGCEWRFKHVFRGSPLRHIFTTGWSAFATSKRLVTGDSFIFLRGENGESRVGIRRAVHQQRSIPLSIISKEIMHHGITASTMNAINTKSMFIVYCKPRFTMQFEDYDFTIIRYSGTVIGKKDLCSHWQDSEWRCLEVQWDEPALIPRPNKVSPWEIEHMGSLSNVHQSALLKNKRSNLWNPTLTQGQEIGQSSTNFLMTVPQLSYCDATDDSKIPSGLAISYSVPTMSKTNYNNQMVMSMKEKMTTAATTANNRLFGVDLTSPKEIEDPMRQTEENNCDQIRTQTSPKEIQSKSTRSRTKVQMQGVAIGRAVDLTILDGYNQLIDELEKLFDLKDELRTRNQWEIIFTDDEGDMMLVGDDPWPEFCNMVKKMFICSKEEVKIMKSGKKFLEGDSALTAAMLTCSDVTPDVKTANN</sequence>
<dbReference type="Gene3D" id="3.10.20.90">
    <property type="entry name" value="Phosphatidylinositol 3-kinase Catalytic Subunit, Chain A, domain 1"/>
    <property type="match status" value="1"/>
</dbReference>
<dbReference type="GO" id="GO:0006355">
    <property type="term" value="P:regulation of DNA-templated transcription"/>
    <property type="evidence" value="ECO:0007669"/>
    <property type="project" value="InterPro"/>
</dbReference>
<dbReference type="KEGG" id="eus:EUTSA_v10029161mg"/>
<dbReference type="PANTHER" id="PTHR31384">
    <property type="entry name" value="AUXIN RESPONSE FACTOR 4-RELATED"/>
    <property type="match status" value="1"/>
</dbReference>
<evidence type="ECO:0000256" key="7">
    <source>
        <dbReference type="ARBA" id="ARBA00023242"/>
    </source>
</evidence>
<gene>
    <name evidence="13" type="ORF">EUTSA_v10029161mg</name>
</gene>
<evidence type="ECO:0000256" key="5">
    <source>
        <dbReference type="ARBA" id="ARBA00023125"/>
    </source>
</evidence>
<dbReference type="FunFam" id="2.30.30.1040:FF:000001">
    <property type="entry name" value="Auxin response factor"/>
    <property type="match status" value="1"/>
</dbReference>
<evidence type="ECO:0000256" key="1">
    <source>
        <dbReference type="ARBA" id="ARBA00004123"/>
    </source>
</evidence>
<dbReference type="Proteomes" id="UP000030689">
    <property type="component" value="Unassembled WGS sequence"/>
</dbReference>
<dbReference type="SMART" id="SM01019">
    <property type="entry name" value="B3"/>
    <property type="match status" value="1"/>
</dbReference>
<evidence type="ECO:0000259" key="12">
    <source>
        <dbReference type="PROSITE" id="PS51745"/>
    </source>
</evidence>
<dbReference type="EMBL" id="KI517537">
    <property type="protein sequence ID" value="ESQ38374.1"/>
    <property type="molecule type" value="Genomic_DNA"/>
</dbReference>
<comment type="subunit">
    <text evidence="3 10">Homodimers and heterodimers.</text>
</comment>
<dbReference type="PROSITE" id="PS51745">
    <property type="entry name" value="PB1"/>
    <property type="match status" value="1"/>
</dbReference>
<keyword evidence="14" id="KW-1185">Reference proteome</keyword>
<evidence type="ECO:0000256" key="3">
    <source>
        <dbReference type="ARBA" id="ARBA00011726"/>
    </source>
</evidence>
<dbReference type="GO" id="GO:0005634">
    <property type="term" value="C:nucleus"/>
    <property type="evidence" value="ECO:0007669"/>
    <property type="project" value="UniProtKB-SubCell"/>
</dbReference>
<comment type="subcellular location">
    <subcellularLocation>
        <location evidence="1 10">Nucleus</location>
    </subcellularLocation>
</comment>
<dbReference type="Gramene" id="ESQ38374">
    <property type="protein sequence ID" value="ESQ38374"/>
    <property type="gene ID" value="EUTSA_v10029161mg"/>
</dbReference>
<dbReference type="Pfam" id="PF02309">
    <property type="entry name" value="AUX_IAA"/>
    <property type="match status" value="2"/>
</dbReference>
<dbReference type="FunFam" id="2.40.330.10:FF:000001">
    <property type="entry name" value="Auxin response factor"/>
    <property type="match status" value="1"/>
</dbReference>
<dbReference type="SUPFAM" id="SSF101936">
    <property type="entry name" value="DNA-binding pseudobarrel domain"/>
    <property type="match status" value="1"/>
</dbReference>
<accession>V4L3X3</accession>
<dbReference type="GO" id="GO:0003677">
    <property type="term" value="F:DNA binding"/>
    <property type="evidence" value="ECO:0007669"/>
    <property type="project" value="UniProtKB-KW"/>
</dbReference>
<dbReference type="GO" id="GO:0009734">
    <property type="term" value="P:auxin-activated signaling pathway"/>
    <property type="evidence" value="ECO:0007669"/>
    <property type="project" value="UniProtKB-KW"/>
</dbReference>
<dbReference type="Gene3D" id="2.40.330.10">
    <property type="entry name" value="DNA-binding pseudobarrel domain"/>
    <property type="match status" value="1"/>
</dbReference>
<keyword evidence="4 10" id="KW-0805">Transcription regulation</keyword>
<dbReference type="InterPro" id="IPR010525">
    <property type="entry name" value="ARF_dom"/>
</dbReference>
<dbReference type="InterPro" id="IPR044835">
    <property type="entry name" value="ARF_plant"/>
</dbReference>
<evidence type="ECO:0000313" key="13">
    <source>
        <dbReference type="EMBL" id="ESQ38374.1"/>
    </source>
</evidence>
<dbReference type="InterPro" id="IPR015300">
    <property type="entry name" value="DNA-bd_pseudobarrel_sf"/>
</dbReference>
<dbReference type="CDD" id="cd10017">
    <property type="entry name" value="B3_DNA"/>
    <property type="match status" value="1"/>
</dbReference>
<evidence type="ECO:0000256" key="9">
    <source>
        <dbReference type="ARBA" id="ARBA00037697"/>
    </source>
</evidence>
<reference evidence="13 14" key="1">
    <citation type="journal article" date="2013" name="Front. Plant Sci.">
        <title>The Reference Genome of the Halophytic Plant Eutrema salsugineum.</title>
        <authorList>
            <person name="Yang R."/>
            <person name="Jarvis D.E."/>
            <person name="Chen H."/>
            <person name="Beilstein M.A."/>
            <person name="Grimwood J."/>
            <person name="Jenkins J."/>
            <person name="Shu S."/>
            <person name="Prochnik S."/>
            <person name="Xin M."/>
            <person name="Ma C."/>
            <person name="Schmutz J."/>
            <person name="Wing R.A."/>
            <person name="Mitchell-Olds T."/>
            <person name="Schumaker K.S."/>
            <person name="Wang X."/>
        </authorList>
    </citation>
    <scope>NUCLEOTIDE SEQUENCE [LARGE SCALE GENOMIC DNA]</scope>
</reference>
<dbReference type="FunFam" id="3.10.20.90:FF:000047">
    <property type="entry name" value="Auxin response factor"/>
    <property type="match status" value="1"/>
</dbReference>
<feature type="domain" description="PB1" evidence="12">
    <location>
        <begin position="462"/>
        <end position="543"/>
    </location>
</feature>
<dbReference type="Gene3D" id="2.30.30.1040">
    <property type="match status" value="1"/>
</dbReference>